<dbReference type="Proteomes" id="UP001562425">
    <property type="component" value="Unassembled WGS sequence"/>
</dbReference>
<gene>
    <name evidence="2" type="ORF">pipiens_019751</name>
</gene>
<evidence type="ECO:0000313" key="2">
    <source>
        <dbReference type="EMBL" id="KAL1402452.1"/>
    </source>
</evidence>
<comment type="caution">
    <text evidence="2">The sequence shown here is derived from an EMBL/GenBank/DDBJ whole genome shotgun (WGS) entry which is preliminary data.</text>
</comment>
<organism evidence="2 3">
    <name type="scientific">Culex pipiens pipiens</name>
    <name type="common">Northern house mosquito</name>
    <dbReference type="NCBI Taxonomy" id="38569"/>
    <lineage>
        <taxon>Eukaryota</taxon>
        <taxon>Metazoa</taxon>
        <taxon>Ecdysozoa</taxon>
        <taxon>Arthropoda</taxon>
        <taxon>Hexapoda</taxon>
        <taxon>Insecta</taxon>
        <taxon>Pterygota</taxon>
        <taxon>Neoptera</taxon>
        <taxon>Endopterygota</taxon>
        <taxon>Diptera</taxon>
        <taxon>Nematocera</taxon>
        <taxon>Culicoidea</taxon>
        <taxon>Culicidae</taxon>
        <taxon>Culicinae</taxon>
        <taxon>Culicini</taxon>
        <taxon>Culex</taxon>
        <taxon>Culex</taxon>
    </lineage>
</organism>
<dbReference type="AlphaFoldDB" id="A0ABD1DS81"/>
<feature type="compositionally biased region" description="Polar residues" evidence="1">
    <location>
        <begin position="14"/>
        <end position="30"/>
    </location>
</feature>
<name>A0ABD1DS81_CULPP</name>
<reference evidence="2 3" key="1">
    <citation type="submission" date="2024-05" db="EMBL/GenBank/DDBJ databases">
        <title>Culex pipiens pipiens assembly and annotation.</title>
        <authorList>
            <person name="Alout H."/>
            <person name="Durand T."/>
        </authorList>
    </citation>
    <scope>NUCLEOTIDE SEQUENCE [LARGE SCALE GENOMIC DNA]</scope>
    <source>
        <strain evidence="2">HA-2024</strain>
        <tissue evidence="2">Whole body</tissue>
    </source>
</reference>
<sequence length="101" mass="11466">MSDTNLSNNINNNTQEPIQQPAQPNSLPTNGTNLMLHIPRFLLDRQEHHYHVSVVVTQTRMFEDTRIEDLIWIIWNAGNTEEHSNFSFGGGLISDCSNNSS</sequence>
<dbReference type="EMBL" id="JBEHCU010002972">
    <property type="protein sequence ID" value="KAL1402452.1"/>
    <property type="molecule type" value="Genomic_DNA"/>
</dbReference>
<evidence type="ECO:0000256" key="1">
    <source>
        <dbReference type="SAM" id="MobiDB-lite"/>
    </source>
</evidence>
<feature type="compositionally biased region" description="Low complexity" evidence="1">
    <location>
        <begin position="1"/>
        <end position="13"/>
    </location>
</feature>
<keyword evidence="3" id="KW-1185">Reference proteome</keyword>
<proteinExistence type="predicted"/>
<accession>A0ABD1DS81</accession>
<feature type="region of interest" description="Disordered" evidence="1">
    <location>
        <begin position="1"/>
        <end position="30"/>
    </location>
</feature>
<protein>
    <submittedName>
        <fullName evidence="2">Uncharacterized protein</fullName>
    </submittedName>
</protein>
<evidence type="ECO:0000313" key="3">
    <source>
        <dbReference type="Proteomes" id="UP001562425"/>
    </source>
</evidence>